<gene>
    <name evidence="2" type="ORF">PISMIDRAFT_688056</name>
</gene>
<sequence length="87" mass="9747">MAAHDIIALMGGWALPLGPWYPSVSESKHHHQSHPLHDVQPPGGMYSGPCNSAVSQAHLHSYFVGQEPLKSRSIRGEFRFPFRPQYK</sequence>
<protein>
    <submittedName>
        <fullName evidence="2">Uncharacterized protein</fullName>
    </submittedName>
</protein>
<name>A0A0C9Z2M2_9AGAM</name>
<organism evidence="2 3">
    <name type="scientific">Pisolithus microcarpus 441</name>
    <dbReference type="NCBI Taxonomy" id="765257"/>
    <lineage>
        <taxon>Eukaryota</taxon>
        <taxon>Fungi</taxon>
        <taxon>Dikarya</taxon>
        <taxon>Basidiomycota</taxon>
        <taxon>Agaricomycotina</taxon>
        <taxon>Agaricomycetes</taxon>
        <taxon>Agaricomycetidae</taxon>
        <taxon>Boletales</taxon>
        <taxon>Sclerodermatineae</taxon>
        <taxon>Pisolithaceae</taxon>
        <taxon>Pisolithus</taxon>
    </lineage>
</organism>
<dbReference type="Proteomes" id="UP000054018">
    <property type="component" value="Unassembled WGS sequence"/>
</dbReference>
<proteinExistence type="predicted"/>
<evidence type="ECO:0000313" key="3">
    <source>
        <dbReference type="Proteomes" id="UP000054018"/>
    </source>
</evidence>
<feature type="region of interest" description="Disordered" evidence="1">
    <location>
        <begin position="25"/>
        <end position="47"/>
    </location>
</feature>
<reference evidence="3" key="2">
    <citation type="submission" date="2015-01" db="EMBL/GenBank/DDBJ databases">
        <title>Evolutionary Origins and Diversification of the Mycorrhizal Mutualists.</title>
        <authorList>
            <consortium name="DOE Joint Genome Institute"/>
            <consortium name="Mycorrhizal Genomics Consortium"/>
            <person name="Kohler A."/>
            <person name="Kuo A."/>
            <person name="Nagy L.G."/>
            <person name="Floudas D."/>
            <person name="Copeland A."/>
            <person name="Barry K.W."/>
            <person name="Cichocki N."/>
            <person name="Veneault-Fourrey C."/>
            <person name="LaButti K."/>
            <person name="Lindquist E.A."/>
            <person name="Lipzen A."/>
            <person name="Lundell T."/>
            <person name="Morin E."/>
            <person name="Murat C."/>
            <person name="Riley R."/>
            <person name="Ohm R."/>
            <person name="Sun H."/>
            <person name="Tunlid A."/>
            <person name="Henrissat B."/>
            <person name="Grigoriev I.V."/>
            <person name="Hibbett D.S."/>
            <person name="Martin F."/>
        </authorList>
    </citation>
    <scope>NUCLEOTIDE SEQUENCE [LARGE SCALE GENOMIC DNA]</scope>
    <source>
        <strain evidence="3">441</strain>
    </source>
</reference>
<dbReference type="AlphaFoldDB" id="A0A0C9Z2M2"/>
<evidence type="ECO:0000256" key="1">
    <source>
        <dbReference type="SAM" id="MobiDB-lite"/>
    </source>
</evidence>
<accession>A0A0C9Z2M2</accession>
<dbReference type="HOGENOM" id="CLU_2484170_0_0_1"/>
<dbReference type="EMBL" id="KN833945">
    <property type="protein sequence ID" value="KIK14288.1"/>
    <property type="molecule type" value="Genomic_DNA"/>
</dbReference>
<evidence type="ECO:0000313" key="2">
    <source>
        <dbReference type="EMBL" id="KIK14288.1"/>
    </source>
</evidence>
<keyword evidence="3" id="KW-1185">Reference proteome</keyword>
<reference evidence="2 3" key="1">
    <citation type="submission" date="2014-04" db="EMBL/GenBank/DDBJ databases">
        <authorList>
            <consortium name="DOE Joint Genome Institute"/>
            <person name="Kuo A."/>
            <person name="Kohler A."/>
            <person name="Costa M.D."/>
            <person name="Nagy L.G."/>
            <person name="Floudas D."/>
            <person name="Copeland A."/>
            <person name="Barry K.W."/>
            <person name="Cichocki N."/>
            <person name="Veneault-Fourrey C."/>
            <person name="LaButti K."/>
            <person name="Lindquist E.A."/>
            <person name="Lipzen A."/>
            <person name="Lundell T."/>
            <person name="Morin E."/>
            <person name="Murat C."/>
            <person name="Sun H."/>
            <person name="Tunlid A."/>
            <person name="Henrissat B."/>
            <person name="Grigoriev I.V."/>
            <person name="Hibbett D.S."/>
            <person name="Martin F."/>
            <person name="Nordberg H.P."/>
            <person name="Cantor M.N."/>
            <person name="Hua S.X."/>
        </authorList>
    </citation>
    <scope>NUCLEOTIDE SEQUENCE [LARGE SCALE GENOMIC DNA]</scope>
    <source>
        <strain evidence="2 3">441</strain>
    </source>
</reference>